<dbReference type="RefSeq" id="WP_386719261.1">
    <property type="nucleotide sequence ID" value="NZ_JBHRSZ010000004.1"/>
</dbReference>
<organism evidence="2 3">
    <name type="scientific">Litoribrevibacter euphylliae</name>
    <dbReference type="NCBI Taxonomy" id="1834034"/>
    <lineage>
        <taxon>Bacteria</taxon>
        <taxon>Pseudomonadati</taxon>
        <taxon>Pseudomonadota</taxon>
        <taxon>Gammaproteobacteria</taxon>
        <taxon>Oceanospirillales</taxon>
        <taxon>Oceanospirillaceae</taxon>
        <taxon>Litoribrevibacter</taxon>
    </lineage>
</organism>
<keyword evidence="3" id="KW-1185">Reference proteome</keyword>
<dbReference type="PROSITE" id="PS51257">
    <property type="entry name" value="PROKAR_LIPOPROTEIN"/>
    <property type="match status" value="1"/>
</dbReference>
<evidence type="ECO:0000313" key="3">
    <source>
        <dbReference type="Proteomes" id="UP001595476"/>
    </source>
</evidence>
<dbReference type="Proteomes" id="UP001595476">
    <property type="component" value="Unassembled WGS sequence"/>
</dbReference>
<dbReference type="InterPro" id="IPR025362">
    <property type="entry name" value="DUF4266"/>
</dbReference>
<reference evidence="3" key="1">
    <citation type="journal article" date="2019" name="Int. J. Syst. Evol. Microbiol.">
        <title>The Global Catalogue of Microorganisms (GCM) 10K type strain sequencing project: providing services to taxonomists for standard genome sequencing and annotation.</title>
        <authorList>
            <consortium name="The Broad Institute Genomics Platform"/>
            <consortium name="The Broad Institute Genome Sequencing Center for Infectious Disease"/>
            <person name="Wu L."/>
            <person name="Ma J."/>
        </authorList>
    </citation>
    <scope>NUCLEOTIDE SEQUENCE [LARGE SCALE GENOMIC DNA]</scope>
    <source>
        <strain evidence="3">KCTC 52438</strain>
    </source>
</reference>
<dbReference type="Pfam" id="PF14086">
    <property type="entry name" value="DUF4266"/>
    <property type="match status" value="1"/>
</dbReference>
<proteinExistence type="predicted"/>
<name>A0ABV7HB52_9GAMM</name>
<evidence type="ECO:0000313" key="2">
    <source>
        <dbReference type="EMBL" id="MFC3151109.1"/>
    </source>
</evidence>
<accession>A0ABV7HB52</accession>
<feature type="domain" description="DUF4266" evidence="1">
    <location>
        <begin position="40"/>
        <end position="89"/>
    </location>
</feature>
<protein>
    <submittedName>
        <fullName evidence="2">DUF4266 domain-containing protein</fullName>
    </submittedName>
</protein>
<sequence>MKHLIKRFSLLMVFPLFVGCSQWQEMTKDMIELPEFQPWVAPYERGLLSREEMVRERHTYPSQFREHVYSVRGASQGATGSQGGGCGCN</sequence>
<gene>
    <name evidence="2" type="ORF">ACFOEK_08720</name>
</gene>
<evidence type="ECO:0000259" key="1">
    <source>
        <dbReference type="Pfam" id="PF14086"/>
    </source>
</evidence>
<comment type="caution">
    <text evidence="2">The sequence shown here is derived from an EMBL/GenBank/DDBJ whole genome shotgun (WGS) entry which is preliminary data.</text>
</comment>
<dbReference type="EMBL" id="JBHRSZ010000004">
    <property type="protein sequence ID" value="MFC3151109.1"/>
    <property type="molecule type" value="Genomic_DNA"/>
</dbReference>